<keyword evidence="3" id="KW-1185">Reference proteome</keyword>
<name>A0ABX6A1T5_9MICO</name>
<dbReference type="InterPro" id="IPR004322">
    <property type="entry name" value="Plasmid_replicase_bac"/>
</dbReference>
<dbReference type="Proteomes" id="UP000323865">
    <property type="component" value="Chromosome"/>
</dbReference>
<dbReference type="Gene3D" id="1.10.10.10">
    <property type="entry name" value="Winged helix-like DNA-binding domain superfamily/Winged helix DNA-binding domain"/>
    <property type="match status" value="1"/>
</dbReference>
<proteinExistence type="predicted"/>
<organism evidence="2 3">
    <name type="scientific">Dermabacter vaginalis</name>
    <dbReference type="NCBI Taxonomy" id="1630135"/>
    <lineage>
        <taxon>Bacteria</taxon>
        <taxon>Bacillati</taxon>
        <taxon>Actinomycetota</taxon>
        <taxon>Actinomycetes</taxon>
        <taxon>Micrococcales</taxon>
        <taxon>Dermabacteraceae</taxon>
        <taxon>Dermabacter</taxon>
    </lineage>
</organism>
<evidence type="ECO:0000313" key="2">
    <source>
        <dbReference type="EMBL" id="QEU11117.1"/>
    </source>
</evidence>
<evidence type="ECO:0000256" key="1">
    <source>
        <dbReference type="SAM" id="MobiDB-lite"/>
    </source>
</evidence>
<sequence length="396" mass="44556">MRLTDPHFAAFAAADIDTPGTPGGSINNLHPDVLAILTKMRQLHAAPGWIGINPTNGKAQLIWAIDPVYSDGDPTKPNRPMKLLKRVQHGLNELLNGDKAFAHGFMRNPLYSGPNPNAYHWHAISNRIHKLKDLEHMLQEWDVLDADPATAPARKKTGTELILQAKANRERAQQMRALSNELDGLSIEELEQIDPSYIEGVRVLYDAAGVPQRDETAFRHALKTAHRLHKRGQRLKDNLIIDAYEHAYRIAHAQDTLGRPDEMPPMRDRLTMARRVRAYVTTNKTGKVAGTGLSSTQHVTPVERNALRTFGSRGGKATVQRRANNPEEREPLRKGWEKANMQRQRQAKASKAEVLAFLSKQIAESGTQPTRREVMDEFNLSESTAKRYIRTVRDLL</sequence>
<dbReference type="Pfam" id="PF03090">
    <property type="entry name" value="Replicase"/>
    <property type="match status" value="1"/>
</dbReference>
<accession>A0ABX6A1T5</accession>
<reference evidence="2 3" key="1">
    <citation type="submission" date="2019-09" db="EMBL/GenBank/DDBJ databases">
        <title>FDA dAtabase for Regulatory Grade micrObial Sequences (FDA-ARGOS): Supporting development and validation of Infectious Disease Dx tests.</title>
        <authorList>
            <person name="Sciortino C."/>
            <person name="Tallon L."/>
            <person name="Sadzewicz L."/>
            <person name="Vavikolanu K."/>
            <person name="Mehta A."/>
            <person name="Aluvathingal J."/>
            <person name="Nadendla S."/>
            <person name="Nandy P."/>
            <person name="Geyer C."/>
            <person name="Yan Y."/>
            <person name="Sichtig H."/>
        </authorList>
    </citation>
    <scope>NUCLEOTIDE SEQUENCE [LARGE SCALE GENOMIC DNA]</scope>
    <source>
        <strain evidence="2 3">FDAARGOS_640</strain>
    </source>
</reference>
<feature type="compositionally biased region" description="Basic and acidic residues" evidence="1">
    <location>
        <begin position="324"/>
        <end position="337"/>
    </location>
</feature>
<evidence type="ECO:0000313" key="3">
    <source>
        <dbReference type="Proteomes" id="UP000323865"/>
    </source>
</evidence>
<feature type="region of interest" description="Disordered" evidence="1">
    <location>
        <begin position="313"/>
        <end position="337"/>
    </location>
</feature>
<protein>
    <submittedName>
        <fullName evidence="2">RepA protein</fullName>
    </submittedName>
</protein>
<gene>
    <name evidence="2" type="ORF">FOB48_01565</name>
</gene>
<dbReference type="EMBL" id="CP044108">
    <property type="protein sequence ID" value="QEU11117.1"/>
    <property type="molecule type" value="Genomic_DNA"/>
</dbReference>
<dbReference type="InterPro" id="IPR036388">
    <property type="entry name" value="WH-like_DNA-bd_sf"/>
</dbReference>